<evidence type="ECO:0000256" key="1">
    <source>
        <dbReference type="SAM" id="MobiDB-lite"/>
    </source>
</evidence>
<dbReference type="Pfam" id="PF14746">
    <property type="entry name" value="WASH-7_C"/>
    <property type="match status" value="1"/>
</dbReference>
<feature type="region of interest" description="Disordered" evidence="1">
    <location>
        <begin position="1205"/>
        <end position="1234"/>
    </location>
</feature>
<dbReference type="AlphaFoldDB" id="A0A9W7B098"/>
<dbReference type="Proteomes" id="UP001165122">
    <property type="component" value="Unassembled WGS sequence"/>
</dbReference>
<feature type="compositionally biased region" description="Basic residues" evidence="1">
    <location>
        <begin position="1205"/>
        <end position="1219"/>
    </location>
</feature>
<feature type="compositionally biased region" description="Acidic residues" evidence="1">
    <location>
        <begin position="1223"/>
        <end position="1234"/>
    </location>
</feature>
<dbReference type="GO" id="GO:0016197">
    <property type="term" value="P:endosomal transport"/>
    <property type="evidence" value="ECO:0007669"/>
    <property type="project" value="TreeGrafter"/>
</dbReference>
<sequence>MDEMSAYSGRSVHQEILQKLLSSIHAHEAHLSSISSPSTADSLTSAVVERRRKALERGEVEGLLEDGKLGSGMGVGDVSLTQGVCKVSLTVPEKVLPQHLVSQFSPNAGTGNRDLSDDALKSLTALSYLCDESNELSQVSGTFVNGILMFGSRPAAKIPDTDEISSKRADELILCVGQSMTFFQELRNFTLRCMRIARNIVCQLAGCLQDDIFRNTKVLPVAEALISVLRILITVDSAVSNNEELKDAWRMYKMVVREKSTKNNVEGIVDEQFGTFEKMVVELDSNVLSASCFSSCIEQDFNPSSTQPSNIDVRNNPALHAELKSLIVILFDRFNSLVGSASETNERQQLVGVYGLYALYRRIVPANEVPDGKLFKTLFTTFPDRCPIVNICGDSSFFPTNFMMEHAPFEVKGLDVNSVGKKAVEFVKRLDASFEKQAAQFKTQCLAWIAECDSELSASARSFKPNEAEKTAVEKIESRGSLILKGVVIAYRASSLVKTLLALHKALGLPLTSKLVTPVRSLVEVLKAIEAELTNRRRAAVATTQPLTLRILASAIFRKFKALKTVVDSSNATSKGSKSRKIKKLAACLAALEGSLKGTTTYGPARRFAAQLAACACSSPDTGVTAQDAQSAEALLRRLSLLADLDHHVKTACSCEWLYFNRELLPVFFSDIYSNEKKADVAGLQLLINGICDAEPMLRCAPQLNSDEDEKEGEAYVEEYRNFVMDDVLKAEIIDKLCREVENDLRLHIHTKNLDHMATTNPVTDKRMKIRPFILMQPLTVFDLVVDIHKKVKLYLEASFYNLTTIALHDWLTYSEMKNLAKEKFGLKLADNFLPMGSLDQGLDILQIMRNIHVFVARFNYDLNQQVFIERRPDRGAKYLNTISIDSISCSIRQHGLGILNTTVNYTYQYLSKKFHIFSQFLFDDYIRSHLSKEKRWFKKHHKDDDVDNKYPFARAMSFVKDIKKLGVTEGKTFLDRFRILITEIGNALGYVRMVRSAGMKYCSEAVQFLPDIDDIQEFAPMAGAGTAGGSRGEGEGGEDSGDNEDKGEGEDKKDIEGAGLSETTVNAAKNLDQCINVIKTNLKDSTDYFHVLVQVFKEVLLGGGDHKQLDNFFMIVPSLCLSWVEASLQAKDMMYKKNRNVRDAYYSDDGFAMGIAYILSILGQHEHFDALHFFQSLREKYDADDAELKKQEEVMAAKLKKKKEAASKKRSFFSRSKKKKDDDDDSDDDDEEASALQLTAKRLGAHRRESEMLYFSLKGATIFFSERKNLV</sequence>
<dbReference type="PANTHER" id="PTHR31409">
    <property type="entry name" value="WASH COMPLEX SUBUNIT 4"/>
    <property type="match status" value="1"/>
</dbReference>
<dbReference type="GO" id="GO:0005768">
    <property type="term" value="C:endosome"/>
    <property type="evidence" value="ECO:0007669"/>
    <property type="project" value="TreeGrafter"/>
</dbReference>
<dbReference type="InterPro" id="IPR028283">
    <property type="entry name" value="WASH-7_C"/>
</dbReference>
<evidence type="ECO:0000313" key="5">
    <source>
        <dbReference type="EMBL" id="GMH78742.1"/>
    </source>
</evidence>
<dbReference type="PANTHER" id="PTHR31409:SF0">
    <property type="entry name" value="WASH COMPLEX SUBUNIT 4"/>
    <property type="match status" value="1"/>
</dbReference>
<accession>A0A9W7B098</accession>
<dbReference type="EMBL" id="BRXW01000909">
    <property type="protein sequence ID" value="GMH78742.1"/>
    <property type="molecule type" value="Genomic_DNA"/>
</dbReference>
<evidence type="ECO:0000259" key="2">
    <source>
        <dbReference type="Pfam" id="PF14744"/>
    </source>
</evidence>
<keyword evidence="6" id="KW-1185">Reference proteome</keyword>
<dbReference type="GO" id="GO:0071203">
    <property type="term" value="C:WASH complex"/>
    <property type="evidence" value="ECO:0007669"/>
    <property type="project" value="InterPro"/>
</dbReference>
<dbReference type="InterPro" id="IPR027307">
    <property type="entry name" value="WASH7"/>
</dbReference>
<organism evidence="5 6">
    <name type="scientific">Triparma laevis f. longispina</name>
    <dbReference type="NCBI Taxonomy" id="1714387"/>
    <lineage>
        <taxon>Eukaryota</taxon>
        <taxon>Sar</taxon>
        <taxon>Stramenopiles</taxon>
        <taxon>Ochrophyta</taxon>
        <taxon>Bolidophyceae</taxon>
        <taxon>Parmales</taxon>
        <taxon>Triparmaceae</taxon>
        <taxon>Triparma</taxon>
    </lineage>
</organism>
<evidence type="ECO:0000259" key="3">
    <source>
        <dbReference type="Pfam" id="PF14745"/>
    </source>
</evidence>
<feature type="domain" description="WASH complex subunit 4 N-terminal" evidence="3">
    <location>
        <begin position="121"/>
        <end position="655"/>
    </location>
</feature>
<gene>
    <name evidence="5" type="ORF">TrLO_g1465</name>
</gene>
<feature type="region of interest" description="Disordered" evidence="1">
    <location>
        <begin position="1024"/>
        <end position="1060"/>
    </location>
</feature>
<dbReference type="InterPro" id="IPR028191">
    <property type="entry name" value="WASH-4_N"/>
</dbReference>
<comment type="caution">
    <text evidence="5">The sequence shown here is derived from an EMBL/GenBank/DDBJ whole genome shotgun (WGS) entry which is preliminary data.</text>
</comment>
<dbReference type="Pfam" id="PF14745">
    <property type="entry name" value="WASH-4_N"/>
    <property type="match status" value="1"/>
</dbReference>
<dbReference type="GO" id="GO:0007032">
    <property type="term" value="P:endosome organization"/>
    <property type="evidence" value="ECO:0007669"/>
    <property type="project" value="TreeGrafter"/>
</dbReference>
<evidence type="ECO:0000259" key="4">
    <source>
        <dbReference type="Pfam" id="PF14746"/>
    </source>
</evidence>
<evidence type="ECO:0000313" key="6">
    <source>
        <dbReference type="Proteomes" id="UP001165122"/>
    </source>
</evidence>
<proteinExistence type="predicted"/>
<feature type="domain" description="WASH complex subunit 7 central" evidence="2">
    <location>
        <begin position="657"/>
        <end position="1014"/>
    </location>
</feature>
<reference evidence="6" key="1">
    <citation type="journal article" date="2023" name="Commun. Biol.">
        <title>Genome analysis of Parmales, the sister group of diatoms, reveals the evolutionary specialization of diatoms from phago-mixotrophs to photoautotrophs.</title>
        <authorList>
            <person name="Ban H."/>
            <person name="Sato S."/>
            <person name="Yoshikawa S."/>
            <person name="Yamada K."/>
            <person name="Nakamura Y."/>
            <person name="Ichinomiya M."/>
            <person name="Sato N."/>
            <person name="Blanc-Mathieu R."/>
            <person name="Endo H."/>
            <person name="Kuwata A."/>
            <person name="Ogata H."/>
        </authorList>
    </citation>
    <scope>NUCLEOTIDE SEQUENCE [LARGE SCALE GENOMIC DNA]</scope>
    <source>
        <strain evidence="6">NIES 3700</strain>
    </source>
</reference>
<dbReference type="OrthoDB" id="10261210at2759"/>
<protein>
    <submittedName>
        <fullName evidence="5">Uncharacterized protein</fullName>
    </submittedName>
</protein>
<name>A0A9W7B098_9STRA</name>
<feature type="compositionally biased region" description="Basic and acidic residues" evidence="1">
    <location>
        <begin position="1044"/>
        <end position="1057"/>
    </location>
</feature>
<feature type="domain" description="WASH complex subunit 7 C-terminal" evidence="4">
    <location>
        <begin position="1065"/>
        <end position="1265"/>
    </location>
</feature>
<dbReference type="Pfam" id="PF14744">
    <property type="entry name" value="WASH-7_mid"/>
    <property type="match status" value="1"/>
</dbReference>
<dbReference type="InterPro" id="IPR028282">
    <property type="entry name" value="WASH-7_central"/>
</dbReference>